<accession>A0ABR2KNQ9</accession>
<dbReference type="Gene3D" id="1.10.10.10">
    <property type="entry name" value="Winged helix-like DNA-binding domain superfamily/Winged helix DNA-binding domain"/>
    <property type="match status" value="1"/>
</dbReference>
<feature type="compositionally biased region" description="Low complexity" evidence="1">
    <location>
        <begin position="171"/>
        <end position="180"/>
    </location>
</feature>
<keyword evidence="4" id="KW-1185">Reference proteome</keyword>
<sequence>MNDEQIAMERIKYEIQRVSNEHKMKIAHIALLFLNHVDKYPNSVNKYGCFWYRNNLLCINAHILQKVLGIKDNSVNSNFRKNGFESKPMSRELWSNIPEKFKGIDIINKGQWHLRQSEGFTKQTTIDDVYNWKRRPRQKIIINFSENDNENDNEDINKKEINPKGTLNDSNNENQEQGEQVEQKEQEEPIGEVQEQNHKKENNDIFDVIGELNYDEIYENEERNGFFTTNENDNDNQDFEQMLYTNYLF</sequence>
<dbReference type="Pfam" id="PF10416">
    <property type="entry name" value="IBD"/>
    <property type="match status" value="1"/>
</dbReference>
<dbReference type="Proteomes" id="UP001470230">
    <property type="component" value="Unassembled WGS sequence"/>
</dbReference>
<proteinExistence type="predicted"/>
<reference evidence="3 4" key="1">
    <citation type="submission" date="2024-04" db="EMBL/GenBank/DDBJ databases">
        <title>Tritrichomonas musculus Genome.</title>
        <authorList>
            <person name="Alves-Ferreira E."/>
            <person name="Grigg M."/>
            <person name="Lorenzi H."/>
            <person name="Galac M."/>
        </authorList>
    </citation>
    <scope>NUCLEOTIDE SEQUENCE [LARGE SCALE GENOMIC DNA]</scope>
    <source>
        <strain evidence="3 4">EAF2021</strain>
    </source>
</reference>
<gene>
    <name evidence="3" type="ORF">M9Y10_030037</name>
</gene>
<feature type="domain" description="Initiator binding" evidence="2">
    <location>
        <begin position="14"/>
        <end position="115"/>
    </location>
</feature>
<protein>
    <recommendedName>
        <fullName evidence="2">Initiator binding domain-containing protein</fullName>
    </recommendedName>
</protein>
<evidence type="ECO:0000259" key="2">
    <source>
        <dbReference type="Pfam" id="PF10416"/>
    </source>
</evidence>
<feature type="region of interest" description="Disordered" evidence="1">
    <location>
        <begin position="143"/>
        <end position="203"/>
    </location>
</feature>
<name>A0ABR2KNQ9_9EUKA</name>
<evidence type="ECO:0000256" key="1">
    <source>
        <dbReference type="SAM" id="MobiDB-lite"/>
    </source>
</evidence>
<dbReference type="InterPro" id="IPR036388">
    <property type="entry name" value="WH-like_DNA-bd_sf"/>
</dbReference>
<organism evidence="3 4">
    <name type="scientific">Tritrichomonas musculus</name>
    <dbReference type="NCBI Taxonomy" id="1915356"/>
    <lineage>
        <taxon>Eukaryota</taxon>
        <taxon>Metamonada</taxon>
        <taxon>Parabasalia</taxon>
        <taxon>Tritrichomonadida</taxon>
        <taxon>Tritrichomonadidae</taxon>
        <taxon>Tritrichomonas</taxon>
    </lineage>
</organism>
<dbReference type="EMBL" id="JAPFFF010000004">
    <property type="protein sequence ID" value="KAK8892794.1"/>
    <property type="molecule type" value="Genomic_DNA"/>
</dbReference>
<evidence type="ECO:0000313" key="3">
    <source>
        <dbReference type="EMBL" id="KAK8892794.1"/>
    </source>
</evidence>
<dbReference type="InterPro" id="IPR018845">
    <property type="entry name" value="Initiator-bd"/>
</dbReference>
<comment type="caution">
    <text evidence="3">The sequence shown here is derived from an EMBL/GenBank/DDBJ whole genome shotgun (WGS) entry which is preliminary data.</text>
</comment>
<evidence type="ECO:0000313" key="4">
    <source>
        <dbReference type="Proteomes" id="UP001470230"/>
    </source>
</evidence>